<evidence type="ECO:0000313" key="3">
    <source>
        <dbReference type="EMBL" id="ADR17994.1"/>
    </source>
</evidence>
<dbReference type="eggNOG" id="COG0760">
    <property type="taxonomic scope" value="Bacteria"/>
</dbReference>
<sequence precursor="true">MNNVTYYLSYLSLFRNKNISVKKFTHLNKKNNWYNVKNMKKYLICMLCVFIFGACEKSRDIFTSRNEKPVVVIGKDKYYQKDIIEFIYFELPDIDPSTLKDKDFKKEIINEFIKHKLLLMEAKKAKVTVDKKALKDIASKLTTNNAPKVIDEKFEKLMEEKLLAQKFLEDKIKSEIKISEEELRAYYEEFIKTKQSKVYYHIYQIVNEDKHKIEEAYKLLKSGKRFEDVAKEYSSGPEAENGGDMGIVDIENFPPVFDLVKNLKPNEISKIVSSEYGYHIIMLKETISSDKPSFEEIKDLLLDELIAEKKDQYLENYLKEKMKDVKVEISPDFDFTVDNSTTEQK</sequence>
<dbReference type="InterPro" id="IPR050245">
    <property type="entry name" value="PrsA_foldase"/>
</dbReference>
<dbReference type="Pfam" id="PF13145">
    <property type="entry name" value="Rotamase_2"/>
    <property type="match status" value="1"/>
</dbReference>
<dbReference type="AlphaFoldDB" id="E4TIG9"/>
<proteinExistence type="predicted"/>
<dbReference type="InterPro" id="IPR046357">
    <property type="entry name" value="PPIase_dom_sf"/>
</dbReference>
<dbReference type="PANTHER" id="PTHR47245:SF2">
    <property type="entry name" value="PEPTIDYL-PROLYL CIS-TRANS ISOMERASE HP_0175-RELATED"/>
    <property type="match status" value="1"/>
</dbReference>
<keyword evidence="1 3" id="KW-0413">Isomerase</keyword>
<organism evidence="3 4">
    <name type="scientific">Calditerrivibrio nitroreducens (strain DSM 19672 / NBRC 101217 / Yu37-1)</name>
    <dbReference type="NCBI Taxonomy" id="768670"/>
    <lineage>
        <taxon>Bacteria</taxon>
        <taxon>Pseudomonadati</taxon>
        <taxon>Deferribacterota</taxon>
        <taxon>Deferribacteres</taxon>
        <taxon>Deferribacterales</taxon>
        <taxon>Calditerrivibrionaceae</taxon>
    </lineage>
</organism>
<dbReference type="InterPro" id="IPR027304">
    <property type="entry name" value="Trigger_fact/SurA_dom_sf"/>
</dbReference>
<keyword evidence="4" id="KW-1185">Reference proteome</keyword>
<dbReference type="SUPFAM" id="SSF109998">
    <property type="entry name" value="Triger factor/SurA peptide-binding domain-like"/>
    <property type="match status" value="1"/>
</dbReference>
<dbReference type="Proteomes" id="UP000007039">
    <property type="component" value="Chromosome"/>
</dbReference>
<dbReference type="Gene3D" id="3.10.50.40">
    <property type="match status" value="1"/>
</dbReference>
<reference evidence="3 4" key="2">
    <citation type="journal article" date="2011" name="Stand. Genomic Sci.">
        <title>Complete genome sequence of Calditerrivibrio nitroreducens type strain (Yu37-1).</title>
        <authorList>
            <person name="Pitluck S."/>
            <person name="Sikorski J."/>
            <person name="Zeytun A."/>
            <person name="Lapidus A."/>
            <person name="Nolan M."/>
            <person name="Lucas S."/>
            <person name="Hammon N."/>
            <person name="Deshpande S."/>
            <person name="Cheng J.F."/>
            <person name="Tapia R."/>
            <person name="Han C."/>
            <person name="Goodwin L."/>
            <person name="Liolios K."/>
            <person name="Pagani I."/>
            <person name="Ivanova N."/>
            <person name="Mavromatis K."/>
            <person name="Pati A."/>
            <person name="Chen A."/>
            <person name="Palaniappan K."/>
            <person name="Hauser L."/>
            <person name="Chang Y.J."/>
            <person name="Jeffries C.D."/>
            <person name="Detter J.C."/>
            <person name="Brambilla E."/>
            <person name="Djao O.D."/>
            <person name="Rohde M."/>
            <person name="Spring S."/>
            <person name="Goker M."/>
            <person name="Woyke T."/>
            <person name="Bristow J."/>
            <person name="Eisen J.A."/>
            <person name="Markowitz V."/>
            <person name="Hugenholtz P."/>
            <person name="Kyrpides N.C."/>
            <person name="Klenk H.P."/>
            <person name="Land M."/>
        </authorList>
    </citation>
    <scope>NUCLEOTIDE SEQUENCE [LARGE SCALE GENOMIC DNA]</scope>
    <source>
        <strain evidence="4">DSM 19672 / NBRC 101217 / Yu37-1</strain>
    </source>
</reference>
<dbReference type="STRING" id="768670.Calni_0078"/>
<feature type="domain" description="PpiC" evidence="2">
    <location>
        <begin position="194"/>
        <end position="285"/>
    </location>
</feature>
<dbReference type="SUPFAM" id="SSF54534">
    <property type="entry name" value="FKBP-like"/>
    <property type="match status" value="1"/>
</dbReference>
<protein>
    <submittedName>
        <fullName evidence="3">PpiC-type peptidyl-prolyl cis-trans isomerase</fullName>
    </submittedName>
</protein>
<dbReference type="Gene3D" id="1.10.4030.10">
    <property type="entry name" value="Porin chaperone SurA, peptide-binding domain"/>
    <property type="match status" value="1"/>
</dbReference>
<gene>
    <name evidence="3" type="ordered locus">Calni_0078</name>
</gene>
<dbReference type="PROSITE" id="PS50198">
    <property type="entry name" value="PPIC_PPIASE_2"/>
    <property type="match status" value="1"/>
</dbReference>
<reference key="1">
    <citation type="submission" date="2010-11" db="EMBL/GenBank/DDBJ databases">
        <title>The complete genome of chromosome of Calditerrivibrio nitroreducens DSM 19672.</title>
        <authorList>
            <consortium name="US DOE Joint Genome Institute (JGI-PGF)"/>
            <person name="Lucas S."/>
            <person name="Copeland A."/>
            <person name="Lapidus A."/>
            <person name="Bruce D."/>
            <person name="Goodwin L."/>
            <person name="Pitluck S."/>
            <person name="Kyrpides N."/>
            <person name="Mavromatis K."/>
            <person name="Ivanova N."/>
            <person name="Mikhailova N."/>
            <person name="Zeytun A."/>
            <person name="Brettin T."/>
            <person name="Detter J.C."/>
            <person name="Tapia R."/>
            <person name="Han C."/>
            <person name="Land M."/>
            <person name="Hauser L."/>
            <person name="Markowitz V."/>
            <person name="Cheng J.-F."/>
            <person name="Hugenholtz P."/>
            <person name="Woyke T."/>
            <person name="Wu D."/>
            <person name="Spring S."/>
            <person name="Schroeder M."/>
            <person name="Brambilla E."/>
            <person name="Klenk H.-P."/>
            <person name="Eisen J.A."/>
        </authorList>
    </citation>
    <scope>NUCLEOTIDE SEQUENCE [LARGE SCALE GENOMIC DNA]</scope>
    <source>
        <strain>DSM 19672</strain>
    </source>
</reference>
<dbReference type="HOGENOM" id="CLU_034646_5_3_0"/>
<dbReference type="EMBL" id="CP002347">
    <property type="protein sequence ID" value="ADR17994.1"/>
    <property type="molecule type" value="Genomic_DNA"/>
</dbReference>
<evidence type="ECO:0000259" key="2">
    <source>
        <dbReference type="PROSITE" id="PS50198"/>
    </source>
</evidence>
<evidence type="ECO:0000313" key="4">
    <source>
        <dbReference type="Proteomes" id="UP000007039"/>
    </source>
</evidence>
<evidence type="ECO:0000256" key="1">
    <source>
        <dbReference type="PROSITE-ProRule" id="PRU00278"/>
    </source>
</evidence>
<name>E4TIG9_CALNY</name>
<dbReference type="KEGG" id="cni:Calni_0078"/>
<keyword evidence="1" id="KW-0697">Rotamase</keyword>
<dbReference type="InterPro" id="IPR000297">
    <property type="entry name" value="PPIase_PpiC"/>
</dbReference>
<dbReference type="GO" id="GO:0003755">
    <property type="term" value="F:peptidyl-prolyl cis-trans isomerase activity"/>
    <property type="evidence" value="ECO:0007669"/>
    <property type="project" value="UniProtKB-KW"/>
</dbReference>
<accession>E4TIG9</accession>
<dbReference type="PANTHER" id="PTHR47245">
    <property type="entry name" value="PEPTIDYLPROLYL ISOMERASE"/>
    <property type="match status" value="1"/>
</dbReference>
<dbReference type="OrthoDB" id="250991at2"/>